<feature type="compositionally biased region" description="Basic residues" evidence="5">
    <location>
        <begin position="1086"/>
        <end position="1095"/>
    </location>
</feature>
<dbReference type="Proteomes" id="UP000294847">
    <property type="component" value="Chromosome 5"/>
</dbReference>
<feature type="compositionally biased region" description="Low complexity" evidence="5">
    <location>
        <begin position="1232"/>
        <end position="1243"/>
    </location>
</feature>
<feature type="compositionally biased region" description="Acidic residues" evidence="5">
    <location>
        <begin position="1279"/>
        <end position="1294"/>
    </location>
</feature>
<keyword evidence="3" id="KW-0804">Transcription</keyword>
<dbReference type="SMART" id="SM00558">
    <property type="entry name" value="JmjC"/>
    <property type="match status" value="1"/>
</dbReference>
<dbReference type="GO" id="GO:0005634">
    <property type="term" value="C:nucleus"/>
    <property type="evidence" value="ECO:0007669"/>
    <property type="project" value="UniProtKB-SubCell"/>
</dbReference>
<feature type="region of interest" description="Disordered" evidence="5">
    <location>
        <begin position="691"/>
        <end position="739"/>
    </location>
</feature>
<feature type="region of interest" description="Disordered" evidence="5">
    <location>
        <begin position="992"/>
        <end position="1345"/>
    </location>
</feature>
<accession>A0A4P7NJ86</accession>
<feature type="compositionally biased region" description="Basic and acidic residues" evidence="5">
    <location>
        <begin position="1200"/>
        <end position="1215"/>
    </location>
</feature>
<organism evidence="7 8">
    <name type="scientific">Pyricularia oryzae</name>
    <name type="common">Rice blast fungus</name>
    <name type="synonym">Magnaporthe oryzae</name>
    <dbReference type="NCBI Taxonomy" id="318829"/>
    <lineage>
        <taxon>Eukaryota</taxon>
        <taxon>Fungi</taxon>
        <taxon>Dikarya</taxon>
        <taxon>Ascomycota</taxon>
        <taxon>Pezizomycotina</taxon>
        <taxon>Sordariomycetes</taxon>
        <taxon>Sordariomycetidae</taxon>
        <taxon>Magnaporthales</taxon>
        <taxon>Pyriculariaceae</taxon>
        <taxon>Pyricularia</taxon>
    </lineage>
</organism>
<evidence type="ECO:0000256" key="2">
    <source>
        <dbReference type="ARBA" id="ARBA00023015"/>
    </source>
</evidence>
<dbReference type="InterPro" id="IPR003347">
    <property type="entry name" value="JmjC_dom"/>
</dbReference>
<dbReference type="Pfam" id="PF02373">
    <property type="entry name" value="JmjC"/>
    <property type="match status" value="1"/>
</dbReference>
<protein>
    <recommendedName>
        <fullName evidence="6">JmjC domain-containing protein</fullName>
    </recommendedName>
</protein>
<feature type="compositionally biased region" description="Basic residues" evidence="5">
    <location>
        <begin position="1324"/>
        <end position="1345"/>
    </location>
</feature>
<keyword evidence="2" id="KW-0805">Transcription regulation</keyword>
<feature type="region of interest" description="Disordered" evidence="5">
    <location>
        <begin position="754"/>
        <end position="777"/>
    </location>
</feature>
<evidence type="ECO:0000259" key="6">
    <source>
        <dbReference type="PROSITE" id="PS51184"/>
    </source>
</evidence>
<evidence type="ECO:0000313" key="7">
    <source>
        <dbReference type="EMBL" id="QBZ62115.1"/>
    </source>
</evidence>
<feature type="compositionally biased region" description="Polar residues" evidence="5">
    <location>
        <begin position="725"/>
        <end position="739"/>
    </location>
</feature>
<feature type="compositionally biased region" description="Basic and acidic residues" evidence="5">
    <location>
        <begin position="1181"/>
        <end position="1192"/>
    </location>
</feature>
<feature type="compositionally biased region" description="Polar residues" evidence="5">
    <location>
        <begin position="1134"/>
        <end position="1160"/>
    </location>
</feature>
<dbReference type="EMBL" id="CP034208">
    <property type="protein sequence ID" value="QBZ62115.1"/>
    <property type="molecule type" value="Genomic_DNA"/>
</dbReference>
<name>A0A4P7NJ86_PYROR</name>
<reference evidence="7 8" key="1">
    <citation type="journal article" date="2019" name="Mol. Biol. Evol.">
        <title>Blast fungal genomes show frequent chromosomal changes, gene gains and losses, and effector gene turnover.</title>
        <authorList>
            <person name="Gomez Luciano L.B."/>
            <person name="Jason Tsai I."/>
            <person name="Chuma I."/>
            <person name="Tosa Y."/>
            <person name="Chen Y.H."/>
            <person name="Li J.Y."/>
            <person name="Li M.Y."/>
            <person name="Jade Lu M.Y."/>
            <person name="Nakayashiki H."/>
            <person name="Li W.H."/>
        </authorList>
    </citation>
    <scope>NUCLEOTIDE SEQUENCE [LARGE SCALE GENOMIC DNA]</scope>
    <source>
        <strain evidence="7">MZ5-1-6</strain>
    </source>
</reference>
<dbReference type="Gene3D" id="2.60.120.650">
    <property type="entry name" value="Cupin"/>
    <property type="match status" value="1"/>
</dbReference>
<evidence type="ECO:0000256" key="1">
    <source>
        <dbReference type="ARBA" id="ARBA00004123"/>
    </source>
</evidence>
<keyword evidence="4" id="KW-0539">Nucleus</keyword>
<sequence>MPSAMHPQAKFDPIPPDLHLESLVENTPNFNWVVRIPASKINRFGPQGFEKLVLLHVIHGGKPLVIEGWNDRLDPSLFSARWLESAYDKKEEPVRDIGGQTDMRMTIGHYLRSMPQLTNQWTPSNFREERRQRLYLKDIDSPPEWHDRLRKILPPNVFYMNDNIDKRGNEIDMDSFGETGCAPAGDLMSCLPEEMRAQNLMCYIGHEGTYTPAHREMCGSLGQNIMIEASGGDNGEKPGSSIWFMTETKDREVVKEYFLSMLGHDIEIEKHFAQVNAWKKASFPVYVVEQKPGDFLLIPPLAPHQVWNRGTRTMKVAWNRTTVETLELAIHEALPKARLVCRDEQYKNKAIIYYALKKYYKDIQSMDDNADIGMLGYGHDLVKNSTRSKQMMQDFKKLFALYTDILVDEMFGTKEANVEYIEFDSNITCSYCRCNIFNRFLTCKHCIRMLTTGDEDTYDICMECYAMGRSCVCVSKLSWCEQWNWSDLVQNYEEWRTMIIQDDGFIDINNSPLPLEIMRKKAGRKSVAQICQEQLRRRPFNDITKVEQPETLEPSDVEIDGEGRPVKKKKNRRKKKAGETYRCHVCCHRDNTFRLAFCSNIGCAEAYCYGTLYRAFDLMPQDVLRTENWKCPKCLKICNCGSCRKANNTTPYTPKKTLLGHDTKRVADDRSKELLVDFRVHNLTWLKATGEESRSHNSKRLQRLKEQADAEKAKDDTTNDVDVSMSGTGDNVAQEQQQPVQVGYGDQSAILGTDNYGQPEMAQDGTSGDPIDAHGEPDDMFVTGAAVDSTPYPDPLGDRDRMVGLGYYEQDGPDRILFDDFEAPDLNALEQEEENEYLQKMLQKAKRKAKKDDDDDPDFRGPKSWRKKSRNDTMATALYNAMVDPSLLSGGGDTQIAPAGDVAMEDGVEVHPSTNAPIPGEPNQPILRHAKPMVSYVEPDEGFEEFNEVYEAAPKRDFPSQVDFTRDHTTGADPLDLAAEAMRTLLGGSDGDGFMGDALDPSQKTAPIAARAEPSRPRGRPGRPKRQSERLRLADAVPEPTAPKPRKSRTSTLASQGLDRAADDDDAQPAEQPDAGDIQQRPAPGPRKRGRPRKIRPIEDAASRSPSPDTPKYMSMAERMALRGKKLKVAKSRQAINRPSTKPSQSEASTPSTQQANTPTPVEFESAARPVTRGSVGWPKRTQEHEEREHIGHSSSVAEEQQREQEQEQDSNKQSEDDDFVLAAEEPESRPSTSVSVSSSSVSAFAPRPGPPGSQLRYPQPASVPKANPGPTVVRLGDLDLDQDDSDDFMDGLDDNISLSDSGSDDDDEGIPAYVKPKPVATRGRGRPRGGRAIRGGRGRGRGLR</sequence>
<evidence type="ECO:0000256" key="3">
    <source>
        <dbReference type="ARBA" id="ARBA00023163"/>
    </source>
</evidence>
<proteinExistence type="predicted"/>
<evidence type="ECO:0000256" key="5">
    <source>
        <dbReference type="SAM" id="MobiDB-lite"/>
    </source>
</evidence>
<comment type="subcellular location">
    <subcellularLocation>
        <location evidence="1">Nucleus</location>
    </subcellularLocation>
</comment>
<evidence type="ECO:0000313" key="8">
    <source>
        <dbReference type="Proteomes" id="UP000294847"/>
    </source>
</evidence>
<dbReference type="SUPFAM" id="SSF51197">
    <property type="entry name" value="Clavaminate synthase-like"/>
    <property type="match status" value="1"/>
</dbReference>
<feature type="domain" description="JmjC" evidence="6">
    <location>
        <begin position="166"/>
        <end position="337"/>
    </location>
</feature>
<feature type="compositionally biased region" description="Basic and acidic residues" evidence="5">
    <location>
        <begin position="703"/>
        <end position="717"/>
    </location>
</feature>
<evidence type="ECO:0000256" key="4">
    <source>
        <dbReference type="ARBA" id="ARBA00023242"/>
    </source>
</evidence>
<feature type="compositionally biased region" description="Basic residues" evidence="5">
    <location>
        <begin position="1122"/>
        <end position="1131"/>
    </location>
</feature>
<gene>
    <name evidence="7" type="ORF">PoMZ_10989</name>
</gene>
<dbReference type="InterPro" id="IPR018866">
    <property type="entry name" value="Znf-4CXXC_R1"/>
</dbReference>
<feature type="region of interest" description="Disordered" evidence="5">
    <location>
        <begin position="842"/>
        <end position="871"/>
    </location>
</feature>
<dbReference type="PROSITE" id="PS51184">
    <property type="entry name" value="JMJC"/>
    <property type="match status" value="1"/>
</dbReference>
<dbReference type="Pfam" id="PF10497">
    <property type="entry name" value="zf-4CXXC_R1"/>
    <property type="match status" value="1"/>
</dbReference>